<keyword evidence="3" id="KW-0689">Ribosomal protein</keyword>
<organism evidence="7 8">
    <name type="scientific">Leptomonas seymouri</name>
    <dbReference type="NCBI Taxonomy" id="5684"/>
    <lineage>
        <taxon>Eukaryota</taxon>
        <taxon>Discoba</taxon>
        <taxon>Euglenozoa</taxon>
        <taxon>Kinetoplastea</taxon>
        <taxon>Metakinetoplastina</taxon>
        <taxon>Trypanosomatida</taxon>
        <taxon>Trypanosomatidae</taxon>
        <taxon>Leishmaniinae</taxon>
        <taxon>Leptomonas</taxon>
    </lineage>
</organism>
<dbReference type="EMBL" id="LJSK01000220">
    <property type="protein sequence ID" value="KPI84938.1"/>
    <property type="molecule type" value="Genomic_DNA"/>
</dbReference>
<reference evidence="7 8" key="1">
    <citation type="journal article" date="2015" name="PLoS Pathog.">
        <title>Leptomonas seymouri: Adaptations to the Dixenous Life Cycle Analyzed by Genome Sequencing, Transcriptome Profiling and Co-infection with Leishmania donovani.</title>
        <authorList>
            <person name="Kraeva N."/>
            <person name="Butenko A."/>
            <person name="Hlavacova J."/>
            <person name="Kostygov A."/>
            <person name="Myskova J."/>
            <person name="Grybchuk D."/>
            <person name="Lestinova T."/>
            <person name="Votypka J."/>
            <person name="Volf P."/>
            <person name="Opperdoes F."/>
            <person name="Flegontov P."/>
            <person name="Lukes J."/>
            <person name="Yurchenko V."/>
        </authorList>
    </citation>
    <scope>NUCLEOTIDE SEQUENCE [LARGE SCALE GENOMIC DNA]</scope>
    <source>
        <strain evidence="7 8">ATCC 30220</strain>
    </source>
</reference>
<dbReference type="PROSITE" id="PS50294">
    <property type="entry name" value="WD_REPEATS_REGION"/>
    <property type="match status" value="2"/>
</dbReference>
<feature type="compositionally biased region" description="Low complexity" evidence="5">
    <location>
        <begin position="22"/>
        <end position="37"/>
    </location>
</feature>
<dbReference type="InterPro" id="IPR001680">
    <property type="entry name" value="WD40_rpt"/>
</dbReference>
<dbReference type="GO" id="GO:0017070">
    <property type="term" value="F:U6 snRNA binding"/>
    <property type="evidence" value="ECO:0007669"/>
    <property type="project" value="TreeGrafter"/>
</dbReference>
<dbReference type="PANTHER" id="PTHR19846:SF0">
    <property type="entry name" value="PRE-MRNA PROCESSING FACTOR 4"/>
    <property type="match status" value="1"/>
</dbReference>
<comment type="caution">
    <text evidence="7">The sequence shown here is derived from an EMBL/GenBank/DDBJ whole genome shotgun (WGS) entry which is preliminary data.</text>
</comment>
<dbReference type="InterPro" id="IPR004170">
    <property type="entry name" value="WWE_dom"/>
</dbReference>
<gene>
    <name evidence="7" type="ORF">ABL78_6005</name>
</gene>
<evidence type="ECO:0000256" key="5">
    <source>
        <dbReference type="SAM" id="MobiDB-lite"/>
    </source>
</evidence>
<evidence type="ECO:0000313" key="7">
    <source>
        <dbReference type="EMBL" id="KPI84938.1"/>
    </source>
</evidence>
<evidence type="ECO:0000256" key="1">
    <source>
        <dbReference type="ARBA" id="ARBA00022574"/>
    </source>
</evidence>
<sequence length="561" mass="60149">MGAGGSSNRKPGAGNAAQINSAGTTAGAAAAPANPVAEVKRGDSLRVIVRHLRPGDTLSSEVGHVIEGRNVPLGDTDAGLPPPPPETSPDVTTFGWFVEDPNRPGTWEPYSKESADRLEDAFLHACSTCTVVMKKRTYTVSLIKMQQLPPAGGTAAPSAANRSREVKRVPVVPYTDPVTGKTTIKEASRNLVDPFAEEETEQGGGEPGKGIAQGTGDIIGSPSSSPLPMYEECAGASGGLPHLIRSVVPHVSPIYTMETTPSWERMSPEARAIAEPAGGALVLSSGKDRQLLEWSLDTARVVTKYELPDISDKYSVLTAKYSATAKWMIAGMDDRTARLFAIGNPSEVHRLEGHTHKVYGAGILAGDLQAVTAGMDCQVKLWDIASGMCVRTSLSHKSHIFALQPHPIDPNFALTAGEDRNVCLHDFRLEAPVVAIFTGHERTIWDTDWSPADGTFASCGLDKTIRIYDPRASTTAMEKLCSHTRAVHSITYTPRGRCLLSCSKDLFVHLSSTSGGRVHWQAKAHAATVFRVRYHTAKEVMLSASSDASVNVWSWKAVKQL</sequence>
<feature type="repeat" description="WD" evidence="4">
    <location>
        <begin position="522"/>
        <end position="561"/>
    </location>
</feature>
<feature type="region of interest" description="Disordered" evidence="5">
    <location>
        <begin position="196"/>
        <end position="224"/>
    </location>
</feature>
<feature type="repeat" description="WD" evidence="4">
    <location>
        <begin position="437"/>
        <end position="478"/>
    </location>
</feature>
<dbReference type="Pfam" id="PF00400">
    <property type="entry name" value="WD40"/>
    <property type="match status" value="3"/>
</dbReference>
<protein>
    <recommendedName>
        <fullName evidence="6">WWE domain-containing protein</fullName>
    </recommendedName>
</protein>
<feature type="domain" description="WWE" evidence="6">
    <location>
        <begin position="81"/>
        <end position="168"/>
    </location>
</feature>
<feature type="compositionally biased region" description="Gly residues" evidence="5">
    <location>
        <begin position="202"/>
        <end position="213"/>
    </location>
</feature>
<evidence type="ECO:0000256" key="2">
    <source>
        <dbReference type="ARBA" id="ARBA00022737"/>
    </source>
</evidence>
<evidence type="ECO:0000259" key="6">
    <source>
        <dbReference type="PROSITE" id="PS50918"/>
    </source>
</evidence>
<dbReference type="GO" id="GO:0030621">
    <property type="term" value="F:U4 snRNA binding"/>
    <property type="evidence" value="ECO:0007669"/>
    <property type="project" value="TreeGrafter"/>
</dbReference>
<dbReference type="InterPro" id="IPR015943">
    <property type="entry name" value="WD40/YVTN_repeat-like_dom_sf"/>
</dbReference>
<dbReference type="Gene3D" id="2.130.10.10">
    <property type="entry name" value="YVTN repeat-like/Quinoprotein amine dehydrogenase"/>
    <property type="match status" value="2"/>
</dbReference>
<evidence type="ECO:0000256" key="3">
    <source>
        <dbReference type="ARBA" id="ARBA00022980"/>
    </source>
</evidence>
<accession>A0A0N1HUB1</accession>
<dbReference type="Proteomes" id="UP000038009">
    <property type="component" value="Unassembled WGS sequence"/>
</dbReference>
<dbReference type="OrthoDB" id="674604at2759"/>
<dbReference type="Pfam" id="PF02825">
    <property type="entry name" value="WWE"/>
    <property type="match status" value="1"/>
</dbReference>
<keyword evidence="8" id="KW-1185">Reference proteome</keyword>
<keyword evidence="1 4" id="KW-0853">WD repeat</keyword>
<dbReference type="PROSITE" id="PS00678">
    <property type="entry name" value="WD_REPEATS_1"/>
    <property type="match status" value="1"/>
</dbReference>
<evidence type="ECO:0000313" key="8">
    <source>
        <dbReference type="Proteomes" id="UP000038009"/>
    </source>
</evidence>
<dbReference type="InterPro" id="IPR037197">
    <property type="entry name" value="WWE_dom_sf"/>
</dbReference>
<dbReference type="CDD" id="cd00200">
    <property type="entry name" value="WD40"/>
    <property type="match status" value="1"/>
</dbReference>
<feature type="repeat" description="WD" evidence="4">
    <location>
        <begin position="351"/>
        <end position="392"/>
    </location>
</feature>
<dbReference type="PROSITE" id="PS50082">
    <property type="entry name" value="WD_REPEATS_2"/>
    <property type="match status" value="3"/>
</dbReference>
<dbReference type="OMA" id="GWFVEDL"/>
<proteinExistence type="predicted"/>
<dbReference type="SUPFAM" id="SSF50978">
    <property type="entry name" value="WD40 repeat-like"/>
    <property type="match status" value="1"/>
</dbReference>
<dbReference type="SMART" id="SM00320">
    <property type="entry name" value="WD40"/>
    <property type="match status" value="7"/>
</dbReference>
<dbReference type="GO" id="GO:0000398">
    <property type="term" value="P:mRNA splicing, via spliceosome"/>
    <property type="evidence" value="ECO:0007669"/>
    <property type="project" value="TreeGrafter"/>
</dbReference>
<name>A0A0N1HUB1_LEPSE</name>
<dbReference type="InterPro" id="IPR036322">
    <property type="entry name" value="WD40_repeat_dom_sf"/>
</dbReference>
<dbReference type="VEuPathDB" id="TriTrypDB:Lsey_0220_0040"/>
<dbReference type="GO" id="GO:0005840">
    <property type="term" value="C:ribosome"/>
    <property type="evidence" value="ECO:0007669"/>
    <property type="project" value="UniProtKB-KW"/>
</dbReference>
<dbReference type="PROSITE" id="PS50918">
    <property type="entry name" value="WWE"/>
    <property type="match status" value="1"/>
</dbReference>
<evidence type="ECO:0000256" key="4">
    <source>
        <dbReference type="PROSITE-ProRule" id="PRU00221"/>
    </source>
</evidence>
<dbReference type="PANTHER" id="PTHR19846">
    <property type="entry name" value="WD40 REPEAT PROTEIN"/>
    <property type="match status" value="1"/>
</dbReference>
<dbReference type="GO" id="GO:0046540">
    <property type="term" value="C:U4/U6 x U5 tri-snRNP complex"/>
    <property type="evidence" value="ECO:0007669"/>
    <property type="project" value="TreeGrafter"/>
</dbReference>
<keyword evidence="3" id="KW-0687">Ribonucleoprotein</keyword>
<feature type="region of interest" description="Disordered" evidence="5">
    <location>
        <begin position="1"/>
        <end position="42"/>
    </location>
</feature>
<dbReference type="InterPro" id="IPR019775">
    <property type="entry name" value="WD40_repeat_CS"/>
</dbReference>
<dbReference type="SUPFAM" id="SSF117839">
    <property type="entry name" value="WWE domain"/>
    <property type="match status" value="1"/>
</dbReference>
<dbReference type="Gene3D" id="3.30.720.50">
    <property type="match status" value="1"/>
</dbReference>
<dbReference type="AlphaFoldDB" id="A0A0N1HUB1"/>
<keyword evidence="2" id="KW-0677">Repeat</keyword>